<dbReference type="OrthoDB" id="9784736at2"/>
<accession>A0A448ZVA3</accession>
<evidence type="ECO:0000259" key="3">
    <source>
        <dbReference type="Pfam" id="PF01728"/>
    </source>
</evidence>
<dbReference type="GO" id="GO:0003723">
    <property type="term" value="F:RNA binding"/>
    <property type="evidence" value="ECO:0007669"/>
    <property type="project" value="UniProtKB-KW"/>
</dbReference>
<dbReference type="PANTHER" id="PTHR32319:SF0">
    <property type="entry name" value="BACTERIAL HEMOLYSIN-LIKE PROTEIN"/>
    <property type="match status" value="1"/>
</dbReference>
<protein>
    <submittedName>
        <fullName evidence="4">Predicted 23S rRNA methylase</fullName>
        <ecNumber evidence="4">2.1.1.226</ecNumber>
    </submittedName>
</protein>
<dbReference type="KEGG" id="mob:NCTC10112_00071"/>
<dbReference type="CDD" id="cd02440">
    <property type="entry name" value="AdoMet_MTases"/>
    <property type="match status" value="1"/>
</dbReference>
<dbReference type="GO" id="GO:0008168">
    <property type="term" value="F:methyltransferase activity"/>
    <property type="evidence" value="ECO:0007669"/>
    <property type="project" value="UniProtKB-KW"/>
</dbReference>
<keyword evidence="4" id="KW-0808">Transferase</keyword>
<dbReference type="EMBL" id="LR214940">
    <property type="protein sequence ID" value="VEU55190.1"/>
    <property type="molecule type" value="Genomic_DNA"/>
</dbReference>
<gene>
    <name evidence="4" type="primary">ftsJ</name>
    <name evidence="4" type="ORF">NCTC10112_00071</name>
</gene>
<dbReference type="InterPro" id="IPR002877">
    <property type="entry name" value="RNA_MeTrfase_FtsJ_dom"/>
</dbReference>
<feature type="domain" description="Ribosomal RNA methyltransferase FtsJ" evidence="3">
    <location>
        <begin position="59"/>
        <end position="238"/>
    </location>
</feature>
<dbReference type="GO" id="GO:0032259">
    <property type="term" value="P:methylation"/>
    <property type="evidence" value="ECO:0007669"/>
    <property type="project" value="UniProtKB-KW"/>
</dbReference>
<dbReference type="Pfam" id="PF01728">
    <property type="entry name" value="FtsJ"/>
    <property type="match status" value="1"/>
</dbReference>
<dbReference type="Gene3D" id="3.40.50.150">
    <property type="entry name" value="Vaccinia Virus protein VP39"/>
    <property type="match status" value="1"/>
</dbReference>
<name>A0A448ZVA3_METOS</name>
<evidence type="ECO:0000256" key="2">
    <source>
        <dbReference type="PROSITE-ProRule" id="PRU00182"/>
    </source>
</evidence>
<keyword evidence="4" id="KW-0489">Methyltransferase</keyword>
<sequence>MKKTLIKIIKEYTNIEDEKVLFSLIKQGKIIVNGEKQFLPYAKFDENGLNIQILESKEYVSRGAYKLLGAIDKFNINFDNKVCLDIGSSTGGFVQVMLINNAKKVYAVDVGTNQLDYSLRINPKVTVYEKTNLKNLNSSFFLEDIDFVTCDVSFISIKNVFDVCSNFLKKGVLLMILIKPEFEAPYNLVQKGGYVSEDEHPKIIDEIKEYAKNKNFKLLQIDKSPIVGQKSKNVEYITLFERE</sequence>
<keyword evidence="5" id="KW-1185">Reference proteome</keyword>
<dbReference type="PROSITE" id="PS50889">
    <property type="entry name" value="S4"/>
    <property type="match status" value="1"/>
</dbReference>
<evidence type="ECO:0000313" key="5">
    <source>
        <dbReference type="Proteomes" id="UP000290482"/>
    </source>
</evidence>
<dbReference type="RefSeq" id="WP_022936158.1">
    <property type="nucleotide sequence ID" value="NZ_LR214940.1"/>
</dbReference>
<dbReference type="AlphaFoldDB" id="A0A448ZVA3"/>
<dbReference type="InterPro" id="IPR047048">
    <property type="entry name" value="TlyA"/>
</dbReference>
<reference evidence="4 5" key="1">
    <citation type="submission" date="2019-01" db="EMBL/GenBank/DDBJ databases">
        <authorList>
            <consortium name="Pathogen Informatics"/>
        </authorList>
    </citation>
    <scope>NUCLEOTIDE SEQUENCE [LARGE SCALE GENOMIC DNA]</scope>
    <source>
        <strain evidence="4 5">NCTC10112</strain>
    </source>
</reference>
<dbReference type="PANTHER" id="PTHR32319">
    <property type="entry name" value="BACTERIAL HEMOLYSIN-LIKE PROTEIN"/>
    <property type="match status" value="1"/>
</dbReference>
<evidence type="ECO:0000313" key="4">
    <source>
        <dbReference type="EMBL" id="VEU55190.1"/>
    </source>
</evidence>
<proteinExistence type="predicted"/>
<keyword evidence="1 2" id="KW-0694">RNA-binding</keyword>
<dbReference type="SUPFAM" id="SSF53335">
    <property type="entry name" value="S-adenosyl-L-methionine-dependent methyltransferases"/>
    <property type="match status" value="1"/>
</dbReference>
<dbReference type="Proteomes" id="UP000290482">
    <property type="component" value="Chromosome"/>
</dbReference>
<organism evidence="4 5">
    <name type="scientific">Metamycoplasma orale</name>
    <name type="common">Mycoplasma orale</name>
    <dbReference type="NCBI Taxonomy" id="2121"/>
    <lineage>
        <taxon>Bacteria</taxon>
        <taxon>Bacillati</taxon>
        <taxon>Mycoplasmatota</taxon>
        <taxon>Mycoplasmoidales</taxon>
        <taxon>Metamycoplasmataceae</taxon>
        <taxon>Metamycoplasma</taxon>
    </lineage>
</organism>
<dbReference type="EC" id="2.1.1.226" evidence="4"/>
<dbReference type="InterPro" id="IPR029063">
    <property type="entry name" value="SAM-dependent_MTases_sf"/>
</dbReference>
<evidence type="ECO:0000256" key="1">
    <source>
        <dbReference type="ARBA" id="ARBA00022884"/>
    </source>
</evidence>